<feature type="non-terminal residue" evidence="1">
    <location>
        <position position="145"/>
    </location>
</feature>
<evidence type="ECO:0000313" key="2">
    <source>
        <dbReference type="Proteomes" id="UP000805193"/>
    </source>
</evidence>
<dbReference type="EMBL" id="JABSTQ010009897">
    <property type="protein sequence ID" value="KAG0425053.1"/>
    <property type="molecule type" value="Genomic_DNA"/>
</dbReference>
<comment type="caution">
    <text evidence="1">The sequence shown here is derived from an EMBL/GenBank/DDBJ whole genome shotgun (WGS) entry which is preliminary data.</text>
</comment>
<organism evidence="1 2">
    <name type="scientific">Ixodes persulcatus</name>
    <name type="common">Taiga tick</name>
    <dbReference type="NCBI Taxonomy" id="34615"/>
    <lineage>
        <taxon>Eukaryota</taxon>
        <taxon>Metazoa</taxon>
        <taxon>Ecdysozoa</taxon>
        <taxon>Arthropoda</taxon>
        <taxon>Chelicerata</taxon>
        <taxon>Arachnida</taxon>
        <taxon>Acari</taxon>
        <taxon>Parasitiformes</taxon>
        <taxon>Ixodida</taxon>
        <taxon>Ixodoidea</taxon>
        <taxon>Ixodidae</taxon>
        <taxon>Ixodinae</taxon>
        <taxon>Ixodes</taxon>
    </lineage>
</organism>
<keyword evidence="2" id="KW-1185">Reference proteome</keyword>
<proteinExistence type="predicted"/>
<gene>
    <name evidence="1" type="ORF">HPB47_027760</name>
</gene>
<name>A0AC60PX05_IXOPE</name>
<accession>A0AC60PX05</accession>
<protein>
    <submittedName>
        <fullName evidence="1">Uncharacterized protein</fullName>
    </submittedName>
</protein>
<dbReference type="Proteomes" id="UP000805193">
    <property type="component" value="Unassembled WGS sequence"/>
</dbReference>
<evidence type="ECO:0000313" key="1">
    <source>
        <dbReference type="EMBL" id="KAG0425053.1"/>
    </source>
</evidence>
<reference evidence="1 2" key="1">
    <citation type="journal article" date="2020" name="Cell">
        <title>Large-Scale Comparative Analyses of Tick Genomes Elucidate Their Genetic Diversity and Vector Capacities.</title>
        <authorList>
            <consortium name="Tick Genome and Microbiome Consortium (TIGMIC)"/>
            <person name="Jia N."/>
            <person name="Wang J."/>
            <person name="Shi W."/>
            <person name="Du L."/>
            <person name="Sun Y."/>
            <person name="Zhan W."/>
            <person name="Jiang J.F."/>
            <person name="Wang Q."/>
            <person name="Zhang B."/>
            <person name="Ji P."/>
            <person name="Bell-Sakyi L."/>
            <person name="Cui X.M."/>
            <person name="Yuan T.T."/>
            <person name="Jiang B.G."/>
            <person name="Yang W.F."/>
            <person name="Lam T.T."/>
            <person name="Chang Q.C."/>
            <person name="Ding S.J."/>
            <person name="Wang X.J."/>
            <person name="Zhu J.G."/>
            <person name="Ruan X.D."/>
            <person name="Zhao L."/>
            <person name="Wei J.T."/>
            <person name="Ye R.Z."/>
            <person name="Que T.C."/>
            <person name="Du C.H."/>
            <person name="Zhou Y.H."/>
            <person name="Cheng J.X."/>
            <person name="Dai P.F."/>
            <person name="Guo W.B."/>
            <person name="Han X.H."/>
            <person name="Huang E.J."/>
            <person name="Li L.F."/>
            <person name="Wei W."/>
            <person name="Gao Y.C."/>
            <person name="Liu J.Z."/>
            <person name="Shao H.Z."/>
            <person name="Wang X."/>
            <person name="Wang C.C."/>
            <person name="Yang T.C."/>
            <person name="Huo Q.B."/>
            <person name="Li W."/>
            <person name="Chen H.Y."/>
            <person name="Chen S.E."/>
            <person name="Zhou L.G."/>
            <person name="Ni X.B."/>
            <person name="Tian J.H."/>
            <person name="Sheng Y."/>
            <person name="Liu T."/>
            <person name="Pan Y.S."/>
            <person name="Xia L.Y."/>
            <person name="Li J."/>
            <person name="Zhao F."/>
            <person name="Cao W.C."/>
        </authorList>
    </citation>
    <scope>NUCLEOTIDE SEQUENCE [LARGE SCALE GENOMIC DNA]</scope>
    <source>
        <strain evidence="1">Iper-2018</strain>
    </source>
</reference>
<sequence>MRNDSGIIPTPEWQLRNTDMNILPTPALKLERIHRQGLRTALGVPRGTSNLKVYEEARALPLPLMASQHLLLQMLRLEETTAGLSLLRRITRRPLSRFGISLRTLPEMKQQIVSLLEPTISLRHSSVQQTTAGSKSKFAYIFHHW</sequence>